<evidence type="ECO:0008006" key="3">
    <source>
        <dbReference type="Google" id="ProtNLM"/>
    </source>
</evidence>
<gene>
    <name evidence="1" type="ORF">KI810_01185</name>
</gene>
<dbReference type="EMBL" id="JAHCVK010000001">
    <property type="protein sequence ID" value="MBT0651656.1"/>
    <property type="molecule type" value="Genomic_DNA"/>
</dbReference>
<dbReference type="Proteomes" id="UP000756860">
    <property type="component" value="Unassembled WGS sequence"/>
</dbReference>
<keyword evidence="2" id="KW-1185">Reference proteome</keyword>
<evidence type="ECO:0000313" key="1">
    <source>
        <dbReference type="EMBL" id="MBT0651656.1"/>
    </source>
</evidence>
<comment type="caution">
    <text evidence="1">The sequence shown here is derived from an EMBL/GenBank/DDBJ whole genome shotgun (WGS) entry which is preliminary data.</text>
</comment>
<dbReference type="RefSeq" id="WP_214173660.1">
    <property type="nucleotide sequence ID" value="NZ_JAHCVK010000001.1"/>
</dbReference>
<sequence>MTKERCDVKVWSGACEHSSYERFGDKYLCDVCGTLTDSDHEVSHEGFVHISGDEDTLS</sequence>
<name>A0ABS5S8F0_9BACT</name>
<proteinExistence type="predicted"/>
<protein>
    <recommendedName>
        <fullName evidence="3">C2H2-type domain-containing protein</fullName>
    </recommendedName>
</protein>
<evidence type="ECO:0000313" key="2">
    <source>
        <dbReference type="Proteomes" id="UP000756860"/>
    </source>
</evidence>
<accession>A0ABS5S8F0</accession>
<organism evidence="1 2">
    <name type="scientific">Geomobilimonas luticola</name>
    <dbReference type="NCBI Taxonomy" id="1114878"/>
    <lineage>
        <taxon>Bacteria</taxon>
        <taxon>Pseudomonadati</taxon>
        <taxon>Thermodesulfobacteriota</taxon>
        <taxon>Desulfuromonadia</taxon>
        <taxon>Geobacterales</taxon>
        <taxon>Geobacteraceae</taxon>
        <taxon>Geomobilimonas</taxon>
    </lineage>
</organism>
<reference evidence="1 2" key="1">
    <citation type="submission" date="2021-05" db="EMBL/GenBank/DDBJ databases">
        <title>The draft genome of Geobacter luticola JCM 17780.</title>
        <authorList>
            <person name="Xu Z."/>
            <person name="Masuda Y."/>
            <person name="Itoh H."/>
            <person name="Senoo K."/>
        </authorList>
    </citation>
    <scope>NUCLEOTIDE SEQUENCE [LARGE SCALE GENOMIC DNA]</scope>
    <source>
        <strain evidence="1 2">JCM 17780</strain>
    </source>
</reference>